<dbReference type="AlphaFoldDB" id="A0A3S5CL76"/>
<dbReference type="GO" id="GO:0006999">
    <property type="term" value="P:nuclear pore organization"/>
    <property type="evidence" value="ECO:0007669"/>
    <property type="project" value="TreeGrafter"/>
</dbReference>
<dbReference type="GO" id="GO:0017056">
    <property type="term" value="F:structural constituent of nuclear pore"/>
    <property type="evidence" value="ECO:0007669"/>
    <property type="project" value="TreeGrafter"/>
</dbReference>
<dbReference type="OrthoDB" id="2019644at2759"/>
<accession>A0A3S5CL76</accession>
<dbReference type="PANTHER" id="PTHR31344">
    <property type="entry name" value="NUCLEAR PORE COMPLEX PROTEIN NUP205"/>
    <property type="match status" value="1"/>
</dbReference>
<sequence>MLSLASGGSSNEAILGFRSIVQLSWALTIRKVAQLQAELIRQRQADPVSSSLQSPNDIDISDEQLANIAIDNGALEFLRLIIDLPECEPLWTRRLHGLITDLIVLLPMRVREIRLRDEELARRTGMDPSADGRGFANLLLLIGDIYSSDQSSTGFGNPHTARLTLSYWWSAGSLLDSQTDAAVHASVEAIPNQSRLVEVDRLRQSALFRFVRSASDFVSSSCLYVPYLHMLRGLVCTQRAADLCFKLLSVNASGAGKLFECLKQYTRRKRCLFAK</sequence>
<organism evidence="5 6">
    <name type="scientific">Protopolystoma xenopodis</name>
    <dbReference type="NCBI Taxonomy" id="117903"/>
    <lineage>
        <taxon>Eukaryota</taxon>
        <taxon>Metazoa</taxon>
        <taxon>Spiralia</taxon>
        <taxon>Lophotrochozoa</taxon>
        <taxon>Platyhelminthes</taxon>
        <taxon>Monogenea</taxon>
        <taxon>Polyopisthocotylea</taxon>
        <taxon>Polystomatidea</taxon>
        <taxon>Polystomatidae</taxon>
        <taxon>Protopolystoma</taxon>
    </lineage>
</organism>
<protein>
    <submittedName>
        <fullName evidence="5">Uncharacterized protein</fullName>
    </submittedName>
</protein>
<keyword evidence="4" id="KW-0539">Nucleus</keyword>
<keyword evidence="3" id="KW-0813">Transport</keyword>
<evidence type="ECO:0000313" key="6">
    <source>
        <dbReference type="Proteomes" id="UP000784294"/>
    </source>
</evidence>
<proteinExistence type="inferred from homology"/>
<comment type="caution">
    <text evidence="5">The sequence shown here is derived from an EMBL/GenBank/DDBJ whole genome shotgun (WGS) entry which is preliminary data.</text>
</comment>
<dbReference type="EMBL" id="CAAALY010033275">
    <property type="protein sequence ID" value="VEL17583.1"/>
    <property type="molecule type" value="Genomic_DNA"/>
</dbReference>
<dbReference type="InterPro" id="IPR021827">
    <property type="entry name" value="Nup186/Nup192/Nup205"/>
</dbReference>
<comment type="subcellular location">
    <subcellularLocation>
        <location evidence="1">Nucleus</location>
    </subcellularLocation>
</comment>
<evidence type="ECO:0000256" key="3">
    <source>
        <dbReference type="ARBA" id="ARBA00022448"/>
    </source>
</evidence>
<evidence type="ECO:0000256" key="1">
    <source>
        <dbReference type="ARBA" id="ARBA00004123"/>
    </source>
</evidence>
<evidence type="ECO:0000256" key="2">
    <source>
        <dbReference type="ARBA" id="ARBA00005892"/>
    </source>
</evidence>
<comment type="similarity">
    <text evidence="2">Belongs to the NUP186/NUP192/NUP205 family.</text>
</comment>
<name>A0A3S5CL76_9PLAT</name>
<evidence type="ECO:0000256" key="4">
    <source>
        <dbReference type="ARBA" id="ARBA00023242"/>
    </source>
</evidence>
<dbReference type="Proteomes" id="UP000784294">
    <property type="component" value="Unassembled WGS sequence"/>
</dbReference>
<gene>
    <name evidence="5" type="ORF">PXEA_LOCUS11023</name>
</gene>
<keyword evidence="6" id="KW-1185">Reference proteome</keyword>
<dbReference type="GO" id="GO:0044611">
    <property type="term" value="C:nuclear pore inner ring"/>
    <property type="evidence" value="ECO:0007669"/>
    <property type="project" value="TreeGrafter"/>
</dbReference>
<reference evidence="5" key="1">
    <citation type="submission" date="2018-11" db="EMBL/GenBank/DDBJ databases">
        <authorList>
            <consortium name="Pathogen Informatics"/>
        </authorList>
    </citation>
    <scope>NUCLEOTIDE SEQUENCE</scope>
</reference>
<dbReference type="Pfam" id="PF11894">
    <property type="entry name" value="Nup192"/>
    <property type="match status" value="1"/>
</dbReference>
<evidence type="ECO:0000313" key="5">
    <source>
        <dbReference type="EMBL" id="VEL17583.1"/>
    </source>
</evidence>
<dbReference type="PANTHER" id="PTHR31344:SF0">
    <property type="entry name" value="NUCLEAR PORE COMPLEX PROTEIN NUP205"/>
    <property type="match status" value="1"/>
</dbReference>